<dbReference type="InterPro" id="IPR001345">
    <property type="entry name" value="PG/BPGM_mutase_AS"/>
</dbReference>
<feature type="active site" description="Proton donor/acceptor" evidence="1">
    <location>
        <position position="88"/>
    </location>
</feature>
<keyword evidence="5" id="KW-1185">Reference proteome</keyword>
<evidence type="ECO:0000313" key="5">
    <source>
        <dbReference type="Proteomes" id="UP000256845"/>
    </source>
</evidence>
<evidence type="ECO:0000256" key="1">
    <source>
        <dbReference type="PIRSR" id="PIRSR613078-1"/>
    </source>
</evidence>
<dbReference type="PANTHER" id="PTHR48100:SF59">
    <property type="entry name" value="ADENOSYLCOBALAMIN_ALPHA-RIBAZOLE PHOSPHATASE"/>
    <property type="match status" value="1"/>
</dbReference>
<dbReference type="SMART" id="SM00855">
    <property type="entry name" value="PGAM"/>
    <property type="match status" value="1"/>
</dbReference>
<dbReference type="EMBL" id="QRDW01000011">
    <property type="protein sequence ID" value="RED45848.1"/>
    <property type="molecule type" value="Genomic_DNA"/>
</dbReference>
<evidence type="ECO:0000313" key="4">
    <source>
        <dbReference type="EMBL" id="RED45848.1"/>
    </source>
</evidence>
<dbReference type="CDD" id="cd07067">
    <property type="entry name" value="HP_PGM_like"/>
    <property type="match status" value="1"/>
</dbReference>
<proteinExistence type="predicted"/>
<dbReference type="InterPro" id="IPR029033">
    <property type="entry name" value="His_PPase_superfam"/>
</dbReference>
<dbReference type="GO" id="GO:0016791">
    <property type="term" value="F:phosphatase activity"/>
    <property type="evidence" value="ECO:0007669"/>
    <property type="project" value="TreeGrafter"/>
</dbReference>
<dbReference type="Proteomes" id="UP000256845">
    <property type="component" value="Unassembled WGS sequence"/>
</dbReference>
<feature type="region of interest" description="Disordered" evidence="3">
    <location>
        <begin position="197"/>
        <end position="218"/>
    </location>
</feature>
<feature type="active site" description="Tele-phosphohistidine intermediate" evidence="1">
    <location>
        <position position="10"/>
    </location>
</feature>
<accession>A0A3D9H8N5</accession>
<dbReference type="InterPro" id="IPR050275">
    <property type="entry name" value="PGM_Phosphatase"/>
</dbReference>
<protein>
    <submittedName>
        <fullName evidence="4">Putative phosphoglycerate mutase</fullName>
    </submittedName>
</protein>
<dbReference type="PANTHER" id="PTHR48100">
    <property type="entry name" value="BROAD-SPECIFICITY PHOSPHATASE YOR283W-RELATED"/>
    <property type="match status" value="1"/>
</dbReference>
<gene>
    <name evidence="4" type="ORF">DFP90_11196</name>
</gene>
<dbReference type="RefSeq" id="WP_115938454.1">
    <property type="nucleotide sequence ID" value="NZ_QRDW01000011.1"/>
</dbReference>
<feature type="binding site" evidence="2">
    <location>
        <begin position="9"/>
        <end position="16"/>
    </location>
    <ligand>
        <name>substrate</name>
    </ligand>
</feature>
<sequence length="218" mass="23755">MYPELFVIRHGETVWNREGRWQGHKNAPLTDLGKWQAARQGEILRDLGLQSRLDLTCLSSPLGRACETAEIALGALGCVFQLHDGLKEVSLGRWEGLSREDILGADSVSSDQQSVVLSWDQAPEGEGYDAARMRAEQFLAGLQGPSILVTHGAFSAVLRGLWLGLGREESMALSMEQGCVFHLSGGKETILREAQGEVRVKGQSSDSRGQNSFKGSCQ</sequence>
<evidence type="ECO:0000256" key="2">
    <source>
        <dbReference type="PIRSR" id="PIRSR613078-2"/>
    </source>
</evidence>
<dbReference type="AlphaFoldDB" id="A0A3D9H8N5"/>
<dbReference type="PIRSF" id="PIRSF000709">
    <property type="entry name" value="6PFK_2-Ptase"/>
    <property type="match status" value="1"/>
</dbReference>
<dbReference type="Gene3D" id="3.40.50.1240">
    <property type="entry name" value="Phosphoglycerate mutase-like"/>
    <property type="match status" value="1"/>
</dbReference>
<organism evidence="4 5">
    <name type="scientific">Aestuariispira insulae</name>
    <dbReference type="NCBI Taxonomy" id="1461337"/>
    <lineage>
        <taxon>Bacteria</taxon>
        <taxon>Pseudomonadati</taxon>
        <taxon>Pseudomonadota</taxon>
        <taxon>Alphaproteobacteria</taxon>
        <taxon>Rhodospirillales</taxon>
        <taxon>Kiloniellaceae</taxon>
        <taxon>Aestuariispira</taxon>
    </lineage>
</organism>
<dbReference type="SUPFAM" id="SSF53254">
    <property type="entry name" value="Phosphoglycerate mutase-like"/>
    <property type="match status" value="1"/>
</dbReference>
<feature type="compositionally biased region" description="Polar residues" evidence="3">
    <location>
        <begin position="202"/>
        <end position="218"/>
    </location>
</feature>
<dbReference type="PROSITE" id="PS00175">
    <property type="entry name" value="PG_MUTASE"/>
    <property type="match status" value="1"/>
</dbReference>
<name>A0A3D9H8N5_9PROT</name>
<dbReference type="OrthoDB" id="9781415at2"/>
<comment type="caution">
    <text evidence="4">The sequence shown here is derived from an EMBL/GenBank/DDBJ whole genome shotgun (WGS) entry which is preliminary data.</text>
</comment>
<feature type="binding site" evidence="2">
    <location>
        <position position="64"/>
    </location>
    <ligand>
        <name>substrate</name>
    </ligand>
</feature>
<evidence type="ECO:0000256" key="3">
    <source>
        <dbReference type="SAM" id="MobiDB-lite"/>
    </source>
</evidence>
<dbReference type="Pfam" id="PF00300">
    <property type="entry name" value="His_Phos_1"/>
    <property type="match status" value="1"/>
</dbReference>
<dbReference type="GO" id="GO:0005737">
    <property type="term" value="C:cytoplasm"/>
    <property type="evidence" value="ECO:0007669"/>
    <property type="project" value="TreeGrafter"/>
</dbReference>
<dbReference type="InterPro" id="IPR013078">
    <property type="entry name" value="His_Pase_superF_clade-1"/>
</dbReference>
<reference evidence="4 5" key="1">
    <citation type="submission" date="2018-07" db="EMBL/GenBank/DDBJ databases">
        <title>Genomic Encyclopedia of Type Strains, Phase III (KMG-III): the genomes of soil and plant-associated and newly described type strains.</title>
        <authorList>
            <person name="Whitman W."/>
        </authorList>
    </citation>
    <scope>NUCLEOTIDE SEQUENCE [LARGE SCALE GENOMIC DNA]</scope>
    <source>
        <strain evidence="4 5">CECT 8488</strain>
    </source>
</reference>